<dbReference type="AlphaFoldDB" id="A0AA39C673"/>
<dbReference type="InterPro" id="IPR050687">
    <property type="entry name" value="Dynein_IC"/>
</dbReference>
<dbReference type="GO" id="GO:0036157">
    <property type="term" value="C:outer dynein arm"/>
    <property type="evidence" value="ECO:0007669"/>
    <property type="project" value="TreeGrafter"/>
</dbReference>
<evidence type="ECO:0000256" key="3">
    <source>
        <dbReference type="ARBA" id="ARBA00022490"/>
    </source>
</evidence>
<keyword evidence="14" id="KW-1185">Reference proteome</keyword>
<keyword evidence="9" id="KW-0206">Cytoskeleton</keyword>
<evidence type="ECO:0000256" key="10">
    <source>
        <dbReference type="ARBA" id="ARBA00023273"/>
    </source>
</evidence>
<dbReference type="InterPro" id="IPR036322">
    <property type="entry name" value="WD40_repeat_dom_sf"/>
</dbReference>
<dbReference type="PROSITE" id="PS50082">
    <property type="entry name" value="WD_REPEATS_2"/>
    <property type="match status" value="1"/>
</dbReference>
<evidence type="ECO:0000313" key="14">
    <source>
        <dbReference type="Proteomes" id="UP001168990"/>
    </source>
</evidence>
<dbReference type="GO" id="GO:0036158">
    <property type="term" value="P:outer dynein arm assembly"/>
    <property type="evidence" value="ECO:0007669"/>
    <property type="project" value="TreeGrafter"/>
</dbReference>
<evidence type="ECO:0000256" key="11">
    <source>
        <dbReference type="PROSITE-ProRule" id="PRU00221"/>
    </source>
</evidence>
<dbReference type="GO" id="GO:0005874">
    <property type="term" value="C:microtubule"/>
    <property type="evidence" value="ECO:0007669"/>
    <property type="project" value="UniProtKB-KW"/>
</dbReference>
<dbReference type="SUPFAM" id="SSF50978">
    <property type="entry name" value="WD40 repeat-like"/>
    <property type="match status" value="1"/>
</dbReference>
<feature type="compositionally biased region" description="Acidic residues" evidence="12">
    <location>
        <begin position="157"/>
        <end position="176"/>
    </location>
</feature>
<feature type="region of interest" description="Disordered" evidence="12">
    <location>
        <begin position="151"/>
        <end position="202"/>
    </location>
</feature>
<accession>A0AA39C673</accession>
<keyword evidence="8" id="KW-0505">Motor protein</keyword>
<dbReference type="PANTHER" id="PTHR12442:SF11">
    <property type="entry name" value="DYNEIN AXONEMAL INTERMEDIATE CHAIN 1"/>
    <property type="match status" value="1"/>
</dbReference>
<reference evidence="13" key="2">
    <citation type="submission" date="2023-03" db="EMBL/GenBank/DDBJ databases">
        <authorList>
            <person name="Inwood S.N."/>
            <person name="Skelly J.G."/>
            <person name="Guhlin J."/>
            <person name="Harrop T.W.R."/>
            <person name="Goldson S.G."/>
            <person name="Dearden P.K."/>
        </authorList>
    </citation>
    <scope>NUCLEOTIDE SEQUENCE</scope>
    <source>
        <strain evidence="13">Irish</strain>
        <tissue evidence="13">Whole body</tissue>
    </source>
</reference>
<dbReference type="Pfam" id="PF00400">
    <property type="entry name" value="WD40"/>
    <property type="match status" value="1"/>
</dbReference>
<reference evidence="13" key="1">
    <citation type="journal article" date="2023" name="bioRxiv">
        <title>Scaffold-level genome assemblies of two parasitoid biocontrol wasps reveal the parthenogenesis mechanism and an associated novel virus.</title>
        <authorList>
            <person name="Inwood S."/>
            <person name="Skelly J."/>
            <person name="Guhlin J."/>
            <person name="Harrop T."/>
            <person name="Goldson S."/>
            <person name="Dearden P."/>
        </authorList>
    </citation>
    <scope>NUCLEOTIDE SEQUENCE</scope>
    <source>
        <strain evidence="13">Irish</strain>
        <tissue evidence="13">Whole body</tissue>
    </source>
</reference>
<evidence type="ECO:0000256" key="2">
    <source>
        <dbReference type="ARBA" id="ARBA00011059"/>
    </source>
</evidence>
<evidence type="ECO:0008006" key="15">
    <source>
        <dbReference type="Google" id="ProtNLM"/>
    </source>
</evidence>
<dbReference type="PANTHER" id="PTHR12442">
    <property type="entry name" value="DYNEIN INTERMEDIATE CHAIN"/>
    <property type="match status" value="1"/>
</dbReference>
<keyword evidence="10" id="KW-0966">Cell projection</keyword>
<comment type="subcellular location">
    <subcellularLocation>
        <location evidence="1">Cytoplasm</location>
        <location evidence="1">Cytoskeleton</location>
        <location evidence="1">Cilium axoneme</location>
    </subcellularLocation>
</comment>
<gene>
    <name evidence="13" type="ORF">PV328_009609</name>
</gene>
<evidence type="ECO:0000256" key="4">
    <source>
        <dbReference type="ARBA" id="ARBA00022574"/>
    </source>
</evidence>
<dbReference type="SMART" id="SM00320">
    <property type="entry name" value="WD40"/>
    <property type="match status" value="5"/>
</dbReference>
<dbReference type="Proteomes" id="UP001168990">
    <property type="component" value="Unassembled WGS sequence"/>
</dbReference>
<keyword evidence="4 11" id="KW-0853">WD repeat</keyword>
<dbReference type="EMBL" id="JAQQBS010001424">
    <property type="protein sequence ID" value="KAK0158632.1"/>
    <property type="molecule type" value="Genomic_DNA"/>
</dbReference>
<comment type="caution">
    <text evidence="13">The sequence shown here is derived from an EMBL/GenBank/DDBJ whole genome shotgun (WGS) entry which is preliminary data.</text>
</comment>
<dbReference type="Gene3D" id="2.130.10.10">
    <property type="entry name" value="YVTN repeat-like/Quinoprotein amine dehydrogenase"/>
    <property type="match status" value="1"/>
</dbReference>
<dbReference type="GO" id="GO:0045503">
    <property type="term" value="F:dynein light chain binding"/>
    <property type="evidence" value="ECO:0007669"/>
    <property type="project" value="TreeGrafter"/>
</dbReference>
<evidence type="ECO:0000256" key="8">
    <source>
        <dbReference type="ARBA" id="ARBA00023175"/>
    </source>
</evidence>
<name>A0AA39C673_9HYME</name>
<evidence type="ECO:0000256" key="9">
    <source>
        <dbReference type="ARBA" id="ARBA00023212"/>
    </source>
</evidence>
<evidence type="ECO:0000256" key="6">
    <source>
        <dbReference type="ARBA" id="ARBA00022737"/>
    </source>
</evidence>
<evidence type="ECO:0000256" key="12">
    <source>
        <dbReference type="SAM" id="MobiDB-lite"/>
    </source>
</evidence>
<proteinExistence type="inferred from homology"/>
<dbReference type="GO" id="GO:0045504">
    <property type="term" value="F:dynein heavy chain binding"/>
    <property type="evidence" value="ECO:0007669"/>
    <property type="project" value="TreeGrafter"/>
</dbReference>
<evidence type="ECO:0000256" key="5">
    <source>
        <dbReference type="ARBA" id="ARBA00022701"/>
    </source>
</evidence>
<keyword evidence="6" id="KW-0677">Repeat</keyword>
<feature type="repeat" description="WD" evidence="11">
    <location>
        <begin position="573"/>
        <end position="606"/>
    </location>
</feature>
<evidence type="ECO:0000256" key="1">
    <source>
        <dbReference type="ARBA" id="ARBA00004430"/>
    </source>
</evidence>
<organism evidence="13 14">
    <name type="scientific">Microctonus aethiopoides</name>
    <dbReference type="NCBI Taxonomy" id="144406"/>
    <lineage>
        <taxon>Eukaryota</taxon>
        <taxon>Metazoa</taxon>
        <taxon>Ecdysozoa</taxon>
        <taxon>Arthropoda</taxon>
        <taxon>Hexapoda</taxon>
        <taxon>Insecta</taxon>
        <taxon>Pterygota</taxon>
        <taxon>Neoptera</taxon>
        <taxon>Endopterygota</taxon>
        <taxon>Hymenoptera</taxon>
        <taxon>Apocrita</taxon>
        <taxon>Ichneumonoidea</taxon>
        <taxon>Braconidae</taxon>
        <taxon>Euphorinae</taxon>
        <taxon>Microctonus</taxon>
    </lineage>
</organism>
<keyword evidence="7" id="KW-0243">Dynein</keyword>
<dbReference type="GO" id="GO:0003341">
    <property type="term" value="P:cilium movement"/>
    <property type="evidence" value="ECO:0007669"/>
    <property type="project" value="TreeGrafter"/>
</dbReference>
<keyword evidence="3" id="KW-0963">Cytoplasm</keyword>
<dbReference type="InterPro" id="IPR001680">
    <property type="entry name" value="WD40_rpt"/>
</dbReference>
<comment type="similarity">
    <text evidence="2">Belongs to the dynein intermediate chain family.</text>
</comment>
<protein>
    <recommendedName>
        <fullName evidence="15">Dynein intermediate chain 2, ciliary</fullName>
    </recommendedName>
</protein>
<sequence>MPHSITRNPSKISAASLKDSTSLTKSRTSRFDVNSTDIDGWTRTKIFLKPEDQLPLNQAELEQEFVRVLTIHNTRVPDSQVQWSWKDMSFIPMPDPPHIINILDVPGTLLHRESQEAIQQIAGHGSVIVPAAGEPMKQIEETSSVIQQMINEKEESKEEEENKENIEQDEQDGDDVGDVKQADGGGGAGEVEVDEEDEVGVKKSKKVPNQFNFCERAALTYINPVRDTSTQTVPPPTGSFNSHVFQWIIFDEYQKDYAQQQREKEKERKTISSGVVAPQPTKKEDVKKNKTQIDSKVSLAVGQRMLQSAKTLERMVNQNIFDEISQDYRYWNDPSDEFKEGEGSLLPLWKFQYEPTRKHHVTGMCFNARYYDLFAVSFGSLSFDSPVTNGVVCLFSLKNPSYPEWTCTTSSPVMCLDFNIQHAHLLVIGMMDGTVAVYNIMLPTTVPQYMSNEVVQKHGGIVWEVKWSGITTGLTAPSDPSEGNLAFYSASIDGKINHWILNQNELGLTTIMTLYLDRPPIPGPDGTLITLKACATCIAFHPTDNDIFMVGTEEGTIYKCNTAYSSVYMQIYNEAHNMPVYRIVFNKYNANIFASCSGDWRIKIWEDNRLEPLFMFDLGVPIGDVQWAPYSSTVIASVSNDGRVTIFDLNVNKYRPICSQPVVSKKRSKLTQLMGTVYTFKLSPNLRAQVKPTKKQMHLTHAQLETMKLEKLLSFVREPPVLSTSQ</sequence>
<evidence type="ECO:0000313" key="13">
    <source>
        <dbReference type="EMBL" id="KAK0158632.1"/>
    </source>
</evidence>
<keyword evidence="5" id="KW-0493">Microtubule</keyword>
<dbReference type="InterPro" id="IPR015943">
    <property type="entry name" value="WD40/YVTN_repeat-like_dom_sf"/>
</dbReference>
<evidence type="ECO:0000256" key="7">
    <source>
        <dbReference type="ARBA" id="ARBA00023017"/>
    </source>
</evidence>